<name>A0A0P6XQB1_9CHLR</name>
<feature type="domain" description="Peptidase M16 C-terminal" evidence="4">
    <location>
        <begin position="167"/>
        <end position="342"/>
    </location>
</feature>
<dbReference type="InterPro" id="IPR050361">
    <property type="entry name" value="MPP/UQCRC_Complex"/>
</dbReference>
<dbReference type="InterPro" id="IPR011765">
    <property type="entry name" value="Pept_M16_N"/>
</dbReference>
<proteinExistence type="inferred from homology"/>
<dbReference type="Gene3D" id="3.30.830.10">
    <property type="entry name" value="Metalloenzyme, LuxS/M16 peptidase-like"/>
    <property type="match status" value="2"/>
</dbReference>
<keyword evidence="6" id="KW-1185">Reference proteome</keyword>
<gene>
    <name evidence="5" type="ORF">SE18_20640</name>
</gene>
<dbReference type="Pfam" id="PF05193">
    <property type="entry name" value="Peptidase_M16_C"/>
    <property type="match status" value="1"/>
</dbReference>
<dbReference type="GO" id="GO:0004222">
    <property type="term" value="F:metalloendopeptidase activity"/>
    <property type="evidence" value="ECO:0007669"/>
    <property type="project" value="InterPro"/>
</dbReference>
<evidence type="ECO:0000256" key="1">
    <source>
        <dbReference type="ARBA" id="ARBA00007261"/>
    </source>
</evidence>
<dbReference type="PANTHER" id="PTHR11851">
    <property type="entry name" value="METALLOPROTEASE"/>
    <property type="match status" value="1"/>
</dbReference>
<feature type="domain" description="Peptidase M16 N-terminal" evidence="3">
    <location>
        <begin position="14"/>
        <end position="161"/>
    </location>
</feature>
<comment type="similarity">
    <text evidence="1 2">Belongs to the peptidase M16 family.</text>
</comment>
<dbReference type="STRING" id="70996.SE18_20640"/>
<dbReference type="GO" id="GO:0006508">
    <property type="term" value="P:proteolysis"/>
    <property type="evidence" value="ECO:0007669"/>
    <property type="project" value="InterPro"/>
</dbReference>
<evidence type="ECO:0000256" key="2">
    <source>
        <dbReference type="RuleBase" id="RU004447"/>
    </source>
</evidence>
<evidence type="ECO:0000259" key="3">
    <source>
        <dbReference type="Pfam" id="PF00675"/>
    </source>
</evidence>
<dbReference type="SUPFAM" id="SSF63411">
    <property type="entry name" value="LuxS/MPP-like metallohydrolase"/>
    <property type="match status" value="2"/>
</dbReference>
<sequence length="422" mass="46808">MAPIKVVLPNGLRIYTDEMPHTHSVSMGIFTQVGSRYENARLTGISHFLEHMFFKGTAKYPTAKDLSDAIEGIGGYINAATSYDTTCYYCKVANIHTERGIDVLTDMLNAALFEPKEIEKERGVIQEEIKMSLDVPAQWVHQLLDELMWGDQPIGRDIAGTLESVGSFTREDLLAYRDQHYVAGNTVISLAGNFNSTEIVDRLTSLFGSYRSLEVPKPIATNSFGNAPVVHLLNKPTEQTNFVLGLKSFGYGDSDRWALSVLDSILGGGMSSRLFQEIREERGLAYSVGSYTAEYDDAGKWIIYGGVEVSKAVDAISAVVAELRKLRDNGVTPAELHRIKEQVKGGMLLGLEDTWSVANRNARHELRYGEVIPVEQIVAWIEAVTLEDIQRVAQRLIRPDNLYLAIIGPHAEAAEFEHAITL</sequence>
<dbReference type="PANTHER" id="PTHR11851:SF49">
    <property type="entry name" value="MITOCHONDRIAL-PROCESSING PEPTIDASE SUBUNIT ALPHA"/>
    <property type="match status" value="1"/>
</dbReference>
<dbReference type="AlphaFoldDB" id="A0A0P6XQB1"/>
<dbReference type="PROSITE" id="PS00143">
    <property type="entry name" value="INSULINASE"/>
    <property type="match status" value="1"/>
</dbReference>
<accession>A0A0P6XQB1</accession>
<dbReference type="InterPro" id="IPR011249">
    <property type="entry name" value="Metalloenz_LuxS/M16"/>
</dbReference>
<comment type="caution">
    <text evidence="5">The sequence shown here is derived from an EMBL/GenBank/DDBJ whole genome shotgun (WGS) entry which is preliminary data.</text>
</comment>
<organism evidence="5 6">
    <name type="scientific">Herpetosiphon geysericola</name>
    <dbReference type="NCBI Taxonomy" id="70996"/>
    <lineage>
        <taxon>Bacteria</taxon>
        <taxon>Bacillati</taxon>
        <taxon>Chloroflexota</taxon>
        <taxon>Chloroflexia</taxon>
        <taxon>Herpetosiphonales</taxon>
        <taxon>Herpetosiphonaceae</taxon>
        <taxon>Herpetosiphon</taxon>
    </lineage>
</organism>
<dbReference type="GO" id="GO:0046872">
    <property type="term" value="F:metal ion binding"/>
    <property type="evidence" value="ECO:0007669"/>
    <property type="project" value="InterPro"/>
</dbReference>
<evidence type="ECO:0000313" key="6">
    <source>
        <dbReference type="Proteomes" id="UP000050277"/>
    </source>
</evidence>
<protein>
    <submittedName>
        <fullName evidence="5">Peptidase M16</fullName>
    </submittedName>
</protein>
<dbReference type="InterPro" id="IPR001431">
    <property type="entry name" value="Pept_M16_Zn_BS"/>
</dbReference>
<dbReference type="EMBL" id="LGKP01000034">
    <property type="protein sequence ID" value="KPL81695.1"/>
    <property type="molecule type" value="Genomic_DNA"/>
</dbReference>
<dbReference type="Proteomes" id="UP000050277">
    <property type="component" value="Unassembled WGS sequence"/>
</dbReference>
<evidence type="ECO:0000313" key="5">
    <source>
        <dbReference type="EMBL" id="KPL81695.1"/>
    </source>
</evidence>
<evidence type="ECO:0000259" key="4">
    <source>
        <dbReference type="Pfam" id="PF05193"/>
    </source>
</evidence>
<dbReference type="InterPro" id="IPR007863">
    <property type="entry name" value="Peptidase_M16_C"/>
</dbReference>
<dbReference type="Pfam" id="PF00675">
    <property type="entry name" value="Peptidase_M16"/>
    <property type="match status" value="1"/>
</dbReference>
<reference evidence="5 6" key="1">
    <citation type="submission" date="2015-07" db="EMBL/GenBank/DDBJ databases">
        <title>Whole genome sequence of Herpetosiphon geysericola DSM 7119.</title>
        <authorList>
            <person name="Hemp J."/>
            <person name="Ward L.M."/>
            <person name="Pace L.A."/>
            <person name="Fischer W.W."/>
        </authorList>
    </citation>
    <scope>NUCLEOTIDE SEQUENCE [LARGE SCALE GENOMIC DNA]</scope>
    <source>
        <strain evidence="5 6">DSM 7119</strain>
    </source>
</reference>
<dbReference type="RefSeq" id="WP_054536358.1">
    <property type="nucleotide sequence ID" value="NZ_LGKP01000034.1"/>
</dbReference>
<dbReference type="OrthoDB" id="9811314at2"/>